<dbReference type="InterPro" id="IPR035965">
    <property type="entry name" value="PAS-like_dom_sf"/>
</dbReference>
<proteinExistence type="inferred from homology"/>
<dbReference type="Gene3D" id="3.30.450.20">
    <property type="entry name" value="PAS domain"/>
    <property type="match status" value="1"/>
</dbReference>
<keyword evidence="2 4" id="KW-0732">Signal</keyword>
<keyword evidence="3" id="KW-1133">Transmembrane helix</keyword>
<dbReference type="AlphaFoldDB" id="A0A944QUE0"/>
<sequence>MLYRLLGLCLLGFAVVTQAGTQVARFNPAEKGWLADHQDLRIGVVEMTPPILYFDGSQTKGLVPDYLRSLAEKLGLQLDIVHFDDQEALFAALRSGEVDVMGAALQGETMPADLHCTRPYLSLPAALFATGRIADQGLTALDGLEVSVVAGSIWEDGIPHLLPSLNVMAFNDLGQALRAVLSDRAQAYLGDAASVNHLIATSTGYEGLKEMMRLDMTVDVAMATLYSEPVLQSLLQKGLDRLSTRDMQDIWYNWQGLEAPVKQNSKLLSLTLWGVFILLWSLLIGWVVRKHSQKALAHHRSKTRRSISRLRRRENLLKQKLITLKQKTKRYRIRAKSLRQQVDFLHEVLPSCSWSWDPEEVSCQWDDEMYALAGQERGAFTPDPASILRLAHEQDREQIAQLFEAENRNEIRVSYRLLLADGQLRRVLDYSHYVPGENNGPGRRVGICWDVDIFFNNGVQLPDSGLAESSLEIESTEK</sequence>
<protein>
    <submittedName>
        <fullName evidence="6">Transporter substrate-binding domain-containing protein</fullName>
    </submittedName>
</protein>
<evidence type="ECO:0000259" key="5">
    <source>
        <dbReference type="SMART" id="SM00062"/>
    </source>
</evidence>
<name>A0A944QUE0_9GAMM</name>
<organism evidence="6 7">
    <name type="scientific">Candidatus Thiodiazotropha taylori</name>
    <dbReference type="NCBI Taxonomy" id="2792791"/>
    <lineage>
        <taxon>Bacteria</taxon>
        <taxon>Pseudomonadati</taxon>
        <taxon>Pseudomonadota</taxon>
        <taxon>Gammaproteobacteria</taxon>
        <taxon>Chromatiales</taxon>
        <taxon>Sedimenticolaceae</taxon>
        <taxon>Candidatus Thiodiazotropha</taxon>
    </lineage>
</organism>
<keyword evidence="3" id="KW-0472">Membrane</keyword>
<evidence type="ECO:0000256" key="3">
    <source>
        <dbReference type="SAM" id="Phobius"/>
    </source>
</evidence>
<dbReference type="PANTHER" id="PTHR35936:SF32">
    <property type="entry name" value="MEMBRANE-BOUND LYTIC MUREIN TRANSGLYCOSYLASE F"/>
    <property type="match status" value="1"/>
</dbReference>
<dbReference type="Pfam" id="PF00497">
    <property type="entry name" value="SBP_bac_3"/>
    <property type="match status" value="1"/>
</dbReference>
<dbReference type="SMART" id="SM00062">
    <property type="entry name" value="PBPb"/>
    <property type="match status" value="1"/>
</dbReference>
<evidence type="ECO:0000313" key="7">
    <source>
        <dbReference type="Proteomes" id="UP000770889"/>
    </source>
</evidence>
<dbReference type="CDD" id="cd01007">
    <property type="entry name" value="PBP2_BvgS_HisK_like"/>
    <property type="match status" value="1"/>
</dbReference>
<dbReference type="InterPro" id="IPR001638">
    <property type="entry name" value="Solute-binding_3/MltF_N"/>
</dbReference>
<dbReference type="EMBL" id="JAHHGM010000024">
    <property type="protein sequence ID" value="MBT2990978.1"/>
    <property type="molecule type" value="Genomic_DNA"/>
</dbReference>
<reference evidence="6 7" key="1">
    <citation type="submission" date="2021-05" db="EMBL/GenBank/DDBJ databases">
        <title>Genetic and Functional Diversity in Clade A Lucinid endosymbionts from the Bahamas.</title>
        <authorList>
            <person name="Giani N.M."/>
            <person name="Engel A.S."/>
            <person name="Campbell B.J."/>
        </authorList>
    </citation>
    <scope>NUCLEOTIDE SEQUENCE [LARGE SCALE GENOMIC DNA]</scope>
    <source>
        <strain evidence="6">LUC16012Gg_MoonRockCtena</strain>
    </source>
</reference>
<dbReference type="SUPFAM" id="SSF53850">
    <property type="entry name" value="Periplasmic binding protein-like II"/>
    <property type="match status" value="1"/>
</dbReference>
<comment type="similarity">
    <text evidence="1">Belongs to the bacterial solute-binding protein 3 family.</text>
</comment>
<dbReference type="Proteomes" id="UP000770889">
    <property type="component" value="Unassembled WGS sequence"/>
</dbReference>
<dbReference type="SUPFAM" id="SSF55785">
    <property type="entry name" value="PYP-like sensor domain (PAS domain)"/>
    <property type="match status" value="1"/>
</dbReference>
<feature type="signal peptide" evidence="4">
    <location>
        <begin position="1"/>
        <end position="19"/>
    </location>
</feature>
<feature type="transmembrane region" description="Helical" evidence="3">
    <location>
        <begin position="267"/>
        <end position="288"/>
    </location>
</feature>
<evidence type="ECO:0000256" key="1">
    <source>
        <dbReference type="ARBA" id="ARBA00010333"/>
    </source>
</evidence>
<accession>A0A944QUE0</accession>
<evidence type="ECO:0000313" key="6">
    <source>
        <dbReference type="EMBL" id="MBT2990978.1"/>
    </source>
</evidence>
<evidence type="ECO:0000256" key="2">
    <source>
        <dbReference type="ARBA" id="ARBA00022729"/>
    </source>
</evidence>
<dbReference type="PANTHER" id="PTHR35936">
    <property type="entry name" value="MEMBRANE-BOUND LYTIC MUREIN TRANSGLYCOSYLASE F"/>
    <property type="match status" value="1"/>
</dbReference>
<evidence type="ECO:0000256" key="4">
    <source>
        <dbReference type="SAM" id="SignalP"/>
    </source>
</evidence>
<dbReference type="InterPro" id="IPR013655">
    <property type="entry name" value="PAS_fold_3"/>
</dbReference>
<feature type="chain" id="PRO_5038127820" evidence="4">
    <location>
        <begin position="20"/>
        <end position="478"/>
    </location>
</feature>
<comment type="caution">
    <text evidence="6">The sequence shown here is derived from an EMBL/GenBank/DDBJ whole genome shotgun (WGS) entry which is preliminary data.</text>
</comment>
<dbReference type="Pfam" id="PF08447">
    <property type="entry name" value="PAS_3"/>
    <property type="match status" value="1"/>
</dbReference>
<gene>
    <name evidence="6" type="ORF">KME65_18630</name>
</gene>
<feature type="domain" description="Solute-binding protein family 3/N-terminal" evidence="5">
    <location>
        <begin position="39"/>
        <end position="258"/>
    </location>
</feature>
<dbReference type="Gene3D" id="3.40.190.10">
    <property type="entry name" value="Periplasmic binding protein-like II"/>
    <property type="match status" value="2"/>
</dbReference>
<keyword evidence="3" id="KW-0812">Transmembrane</keyword>